<proteinExistence type="predicted"/>
<dbReference type="Proteomes" id="UP000276776">
    <property type="component" value="Unassembled WGS sequence"/>
</dbReference>
<dbReference type="WBParaSite" id="TCLT_0000367901-mRNA-1">
    <property type="protein sequence ID" value="TCLT_0000367901-mRNA-1"/>
    <property type="gene ID" value="TCLT_0000367901"/>
</dbReference>
<dbReference type="AlphaFoldDB" id="A0A0N5CTW7"/>
<evidence type="ECO:0000256" key="1">
    <source>
        <dbReference type="SAM" id="MobiDB-lite"/>
    </source>
</evidence>
<accession>A0A0N5CTW7</accession>
<reference evidence="4" key="1">
    <citation type="submission" date="2017-02" db="UniProtKB">
        <authorList>
            <consortium name="WormBaseParasite"/>
        </authorList>
    </citation>
    <scope>IDENTIFICATION</scope>
</reference>
<evidence type="ECO:0000313" key="4">
    <source>
        <dbReference type="WBParaSite" id="TCLT_0000367901-mRNA-1"/>
    </source>
</evidence>
<name>A0A0N5CTW7_THECL</name>
<dbReference type="EMBL" id="UYYF01002178">
    <property type="protein sequence ID" value="VDN00331.1"/>
    <property type="molecule type" value="Genomic_DNA"/>
</dbReference>
<gene>
    <name evidence="2" type="ORF">TCLT_LOCUS3668</name>
</gene>
<sequence length="123" mass="14053">MADDDVQIPGILTVLEYLEGNPLMKLALQKYIVETMEREEELLERLAFYEGAAEEEEEEVLEPAFAGINEEEAAWAPLPDEDDEWMLEEEHPEPAEEGSEMQASPMEVDEEAEPEQAMRELVL</sequence>
<evidence type="ECO:0000313" key="2">
    <source>
        <dbReference type="EMBL" id="VDN00331.1"/>
    </source>
</evidence>
<organism evidence="4">
    <name type="scientific">Thelazia callipaeda</name>
    <name type="common">Oriental eyeworm</name>
    <name type="synonym">Parasitic nematode</name>
    <dbReference type="NCBI Taxonomy" id="103827"/>
    <lineage>
        <taxon>Eukaryota</taxon>
        <taxon>Metazoa</taxon>
        <taxon>Ecdysozoa</taxon>
        <taxon>Nematoda</taxon>
        <taxon>Chromadorea</taxon>
        <taxon>Rhabditida</taxon>
        <taxon>Spirurina</taxon>
        <taxon>Spiruromorpha</taxon>
        <taxon>Thelazioidea</taxon>
        <taxon>Thelaziidae</taxon>
        <taxon>Thelazia</taxon>
    </lineage>
</organism>
<dbReference type="OMA" id="DEWMLEE"/>
<feature type="region of interest" description="Disordered" evidence="1">
    <location>
        <begin position="83"/>
        <end position="123"/>
    </location>
</feature>
<evidence type="ECO:0000313" key="3">
    <source>
        <dbReference type="Proteomes" id="UP000276776"/>
    </source>
</evidence>
<reference evidence="2 3" key="2">
    <citation type="submission" date="2018-11" db="EMBL/GenBank/DDBJ databases">
        <authorList>
            <consortium name="Pathogen Informatics"/>
        </authorList>
    </citation>
    <scope>NUCLEOTIDE SEQUENCE [LARGE SCALE GENOMIC DNA]</scope>
</reference>
<keyword evidence="3" id="KW-1185">Reference proteome</keyword>
<protein>
    <submittedName>
        <fullName evidence="4">GON7 subunit of KEOPS complex</fullName>
    </submittedName>
</protein>